<evidence type="ECO:0000256" key="5">
    <source>
        <dbReference type="PROSITE-ProRule" id="PRU10141"/>
    </source>
</evidence>
<dbReference type="GO" id="GO:0004674">
    <property type="term" value="F:protein serine/threonine kinase activity"/>
    <property type="evidence" value="ECO:0007669"/>
    <property type="project" value="TreeGrafter"/>
</dbReference>
<name>A0A2J7ZXG0_9CHLO</name>
<dbReference type="PANTHER" id="PTHR44329:SF214">
    <property type="entry name" value="PROTEIN KINASE DOMAIN-CONTAINING PROTEIN"/>
    <property type="match status" value="1"/>
</dbReference>
<dbReference type="PROSITE" id="PS00107">
    <property type="entry name" value="PROTEIN_KINASE_ATP"/>
    <property type="match status" value="1"/>
</dbReference>
<dbReference type="SMART" id="SM00220">
    <property type="entry name" value="S_TKc"/>
    <property type="match status" value="1"/>
</dbReference>
<dbReference type="InterPro" id="IPR017441">
    <property type="entry name" value="Protein_kinase_ATP_BS"/>
</dbReference>
<dbReference type="InterPro" id="IPR011009">
    <property type="entry name" value="Kinase-like_dom_sf"/>
</dbReference>
<feature type="region of interest" description="Disordered" evidence="6">
    <location>
        <begin position="343"/>
        <end position="409"/>
    </location>
</feature>
<dbReference type="OrthoDB" id="542244at2759"/>
<comment type="caution">
    <text evidence="8">The sequence shown here is derived from an EMBL/GenBank/DDBJ whole genome shotgun (WGS) entry which is preliminary data.</text>
</comment>
<dbReference type="EMBL" id="PGGS01000347">
    <property type="protein sequence ID" value="PNH04942.1"/>
    <property type="molecule type" value="Genomic_DNA"/>
</dbReference>
<gene>
    <name evidence="8" type="ORF">TSOC_008829</name>
</gene>
<feature type="compositionally biased region" description="Gly residues" evidence="6">
    <location>
        <begin position="1240"/>
        <end position="1249"/>
    </location>
</feature>
<keyword evidence="9" id="KW-1185">Reference proteome</keyword>
<reference evidence="8 9" key="1">
    <citation type="journal article" date="2017" name="Mol. Biol. Evol.">
        <title>The 4-celled Tetrabaena socialis nuclear genome reveals the essential components for genetic control of cell number at the origin of multicellularity in the volvocine lineage.</title>
        <authorList>
            <person name="Featherston J."/>
            <person name="Arakaki Y."/>
            <person name="Hanschen E.R."/>
            <person name="Ferris P.J."/>
            <person name="Michod R.E."/>
            <person name="Olson B.J.S.C."/>
            <person name="Nozaki H."/>
            <person name="Durand P.M."/>
        </authorList>
    </citation>
    <scope>NUCLEOTIDE SEQUENCE [LARGE SCALE GENOMIC DNA]</scope>
    <source>
        <strain evidence="8 9">NIES-571</strain>
    </source>
</reference>
<feature type="region of interest" description="Disordered" evidence="6">
    <location>
        <begin position="86"/>
        <end position="110"/>
    </location>
</feature>
<evidence type="ECO:0000256" key="3">
    <source>
        <dbReference type="ARBA" id="ARBA00022777"/>
    </source>
</evidence>
<dbReference type="InterPro" id="IPR051681">
    <property type="entry name" value="Ser/Thr_Kinases-Pseudokinases"/>
</dbReference>
<sequence>ALHAAAAPVPVLQAQADEEKPLQDLQAALSSAPTGGPEARLAHVVMQTVRHLRATVVRLYGWTPDESDGNLGGGLVLLTTDLQSRPVQAMDSTAPAPGSSRPTSASESLDLPGRRVTVASMSTASVEATAVASSAARQPAVSLLQQAVLTKAPAVYHYRQGLSGEAAGVPTDCAADHATLGATSFAALPLHSGDRLMGVLWIAVAPASPAAVAVPRPLHFSPALLRQVSNAVSLCLAGTVEPDYVTWLAGALRRALVGELCDAAAQHLRRRFLLEAVVHAALVPLLPDGGGAAQVGYMLDHRPSPGGPGSLLAARWGSGAALAALKQAGLTSSIGVSRVAATASTPPLSGHSPHRTDSGINAPQQSASNPSTKPSRTAAASVTRAASNQQQAMEPGAARGETPREAGGSAKTVAAVATGALPSLRAKGFQMSHTLLQRMVATGVAEGARGLDGVYAGLTVADCGRHVQDVHQPSRDVCILMAGGVRGADMMTTDASDSNAYASERSTGRICMQSLALVGVDLGSATGMGAAGACAAGGSASGTAVASAGARDGATPSGSGSSGAVLALYLTFPFRLPPLLMASSHASIRHLLSVMLARLLRRKVASELAAEYATLCAGVPGSYAVVPSASGGQNPIMREPHGREATLLLEGSIGTMGGASAWRADPAGSAPRLEPSIGTAGSSQLVPLLALMAPGSGRLAAPAALNGSVGLLAAFTDAGVAAAPRAAADRNPGSPGKAAAASQTVAVSVNGHSTQRMASLRLQDPLLGADGAGSLGASPEADLTGTREADLMLSSDPLVDGSFLDPDGEDAGVEEGGGTNASKNGGKKGAGRERGPADPSDPGGRGRSMAPAPAAVLTVSEADGTDSMRNHMGLLVESIMATLRNTAQMNEHFDGAKDGERQSLDLDLELEDLRLSGVLGDGGSGVVLCGMLATVPVAVKIIQIPEVDKLLLAKTRRPAIGSTSASAKEGRPGAGADPRAATAASDQAGKGPRRLDGGGGEGGNGQVEGGGDANQERDGRRSDGAPSELHQAQRDMLRNATELAVMRSISHVNIVQVYAVYNNVVLERLRREGGSTSYTLRRPAPGDMQPNTPEAKPVFVALCMELCDSGSLASKLEERTFPRVLQPHAAPDEGPSAADGIAAAQRARLPRRLDMMGIYLTLLEVACALRYLHARHLIHRDVKSANILLKASPTDPRGWTCKLADFGSAIVLDQYQPPEEQSASGRGTRTGDDATSEPSSGGGGGGGVSGWFTIQEQSWGT</sequence>
<proteinExistence type="predicted"/>
<feature type="non-terminal residue" evidence="8">
    <location>
        <position position="1261"/>
    </location>
</feature>
<dbReference type="Pfam" id="PF00069">
    <property type="entry name" value="Pkinase"/>
    <property type="match status" value="1"/>
</dbReference>
<dbReference type="PANTHER" id="PTHR44329">
    <property type="entry name" value="SERINE/THREONINE-PROTEIN KINASE TNNI3K-RELATED"/>
    <property type="match status" value="1"/>
</dbReference>
<dbReference type="SUPFAM" id="SSF56112">
    <property type="entry name" value="Protein kinase-like (PK-like)"/>
    <property type="match status" value="1"/>
</dbReference>
<feature type="compositionally biased region" description="Polar residues" evidence="6">
    <location>
        <begin position="1252"/>
        <end position="1261"/>
    </location>
</feature>
<evidence type="ECO:0000313" key="8">
    <source>
        <dbReference type="EMBL" id="PNH04942.1"/>
    </source>
</evidence>
<dbReference type="InterPro" id="IPR008271">
    <property type="entry name" value="Ser/Thr_kinase_AS"/>
</dbReference>
<feature type="compositionally biased region" description="Gly residues" evidence="6">
    <location>
        <begin position="997"/>
        <end position="1012"/>
    </location>
</feature>
<dbReference type="Gene3D" id="1.10.510.10">
    <property type="entry name" value="Transferase(Phosphotransferase) domain 1"/>
    <property type="match status" value="1"/>
</dbReference>
<dbReference type="PROSITE" id="PS50011">
    <property type="entry name" value="PROTEIN_KINASE_DOM"/>
    <property type="match status" value="1"/>
</dbReference>
<feature type="compositionally biased region" description="Polar residues" evidence="6">
    <location>
        <begin position="358"/>
        <end position="374"/>
    </location>
</feature>
<feature type="compositionally biased region" description="Low complexity" evidence="6">
    <location>
        <begin position="375"/>
        <end position="387"/>
    </location>
</feature>
<feature type="domain" description="Protein kinase" evidence="7">
    <location>
        <begin position="913"/>
        <end position="1261"/>
    </location>
</feature>
<evidence type="ECO:0000256" key="1">
    <source>
        <dbReference type="ARBA" id="ARBA00022679"/>
    </source>
</evidence>
<evidence type="ECO:0000256" key="2">
    <source>
        <dbReference type="ARBA" id="ARBA00022741"/>
    </source>
</evidence>
<dbReference type="PROSITE" id="PS00108">
    <property type="entry name" value="PROTEIN_KINASE_ST"/>
    <property type="match status" value="1"/>
</dbReference>
<keyword evidence="4 5" id="KW-0067">ATP-binding</keyword>
<feature type="compositionally biased region" description="Basic and acidic residues" evidence="6">
    <location>
        <begin position="1014"/>
        <end position="1023"/>
    </location>
</feature>
<keyword evidence="3" id="KW-0418">Kinase</keyword>
<dbReference type="InterPro" id="IPR000719">
    <property type="entry name" value="Prot_kinase_dom"/>
</dbReference>
<dbReference type="Proteomes" id="UP000236333">
    <property type="component" value="Unassembled WGS sequence"/>
</dbReference>
<feature type="binding site" evidence="5">
    <location>
        <position position="940"/>
    </location>
    <ligand>
        <name>ATP</name>
        <dbReference type="ChEBI" id="CHEBI:30616"/>
    </ligand>
</feature>
<feature type="region of interest" description="Disordered" evidence="6">
    <location>
        <begin position="796"/>
        <end position="851"/>
    </location>
</feature>
<keyword evidence="2 5" id="KW-0547">Nucleotide-binding</keyword>
<feature type="non-terminal residue" evidence="8">
    <location>
        <position position="1"/>
    </location>
</feature>
<accession>A0A2J7ZXG0</accession>
<evidence type="ECO:0000313" key="9">
    <source>
        <dbReference type="Proteomes" id="UP000236333"/>
    </source>
</evidence>
<dbReference type="AlphaFoldDB" id="A0A2J7ZXG0"/>
<organism evidence="8 9">
    <name type="scientific">Tetrabaena socialis</name>
    <dbReference type="NCBI Taxonomy" id="47790"/>
    <lineage>
        <taxon>Eukaryota</taxon>
        <taxon>Viridiplantae</taxon>
        <taxon>Chlorophyta</taxon>
        <taxon>core chlorophytes</taxon>
        <taxon>Chlorophyceae</taxon>
        <taxon>CS clade</taxon>
        <taxon>Chlamydomonadales</taxon>
        <taxon>Tetrabaenaceae</taxon>
        <taxon>Tetrabaena</taxon>
    </lineage>
</organism>
<evidence type="ECO:0000259" key="7">
    <source>
        <dbReference type="PROSITE" id="PS50011"/>
    </source>
</evidence>
<keyword evidence="1" id="KW-0808">Transferase</keyword>
<evidence type="ECO:0000256" key="6">
    <source>
        <dbReference type="SAM" id="MobiDB-lite"/>
    </source>
</evidence>
<feature type="compositionally biased region" description="Low complexity" evidence="6">
    <location>
        <begin position="974"/>
        <end position="990"/>
    </location>
</feature>
<dbReference type="GO" id="GO:0005524">
    <property type="term" value="F:ATP binding"/>
    <property type="evidence" value="ECO:0007669"/>
    <property type="project" value="UniProtKB-UniRule"/>
</dbReference>
<evidence type="ECO:0000256" key="4">
    <source>
        <dbReference type="ARBA" id="ARBA00022840"/>
    </source>
</evidence>
<feature type="region of interest" description="Disordered" evidence="6">
    <location>
        <begin position="1215"/>
        <end position="1261"/>
    </location>
</feature>
<feature type="region of interest" description="Disordered" evidence="6">
    <location>
        <begin position="959"/>
        <end position="1031"/>
    </location>
</feature>
<protein>
    <recommendedName>
        <fullName evidence="7">Protein kinase domain-containing protein</fullName>
    </recommendedName>
</protein>